<evidence type="ECO:0000313" key="2">
    <source>
        <dbReference type="WBParaSite" id="RSKR_0000350200.1"/>
    </source>
</evidence>
<protein>
    <submittedName>
        <fullName evidence="2">Protein kinase domain-containing protein</fullName>
    </submittedName>
</protein>
<dbReference type="WBParaSite" id="RSKR_0000350200.1">
    <property type="protein sequence ID" value="RSKR_0000350200.1"/>
    <property type="gene ID" value="RSKR_0000350200"/>
</dbReference>
<accession>A0AC35TS08</accession>
<reference evidence="2" key="1">
    <citation type="submission" date="2016-11" db="UniProtKB">
        <authorList>
            <consortium name="WormBaseParasite"/>
        </authorList>
    </citation>
    <scope>IDENTIFICATION</scope>
    <source>
        <strain evidence="2">KR3021</strain>
    </source>
</reference>
<name>A0AC35TS08_9BILA</name>
<proteinExistence type="predicted"/>
<sequence length="345" mass="39139">MMNAGGDGAHNIVVGPKKESIANRKVYGDTTFLNSGGPNSCLRKQRTLEETLIADGKSNSFIMAVKKICSSGGLRLICPPVGITKQSTVYKAFSVPMNKYVAVKVIDCNQIPPQVAEKFLAREMDITPKVNHPHIVKCYGVSHPCKSKYCTISEFYENGTMLDYVNSSKSISEYKAAYIFRQLVEAIKYLHTRNISHRDIKLENILLDKNFNIRLGDFGFSKHCQSYEQSQSFCGTEPYSSLKLLNRQPYDAMKADWHAAGVLLYAIMFGNWPKNPKKRALDNYEDLHFPSGSQRTSSLKELLTNLVCLSEEGTWGFDEIVNCKWMTYHCKDWKIQEENIFFVMS</sequence>
<evidence type="ECO:0000313" key="1">
    <source>
        <dbReference type="Proteomes" id="UP000095286"/>
    </source>
</evidence>
<organism evidence="1 2">
    <name type="scientific">Rhabditophanes sp. KR3021</name>
    <dbReference type="NCBI Taxonomy" id="114890"/>
    <lineage>
        <taxon>Eukaryota</taxon>
        <taxon>Metazoa</taxon>
        <taxon>Ecdysozoa</taxon>
        <taxon>Nematoda</taxon>
        <taxon>Chromadorea</taxon>
        <taxon>Rhabditida</taxon>
        <taxon>Tylenchina</taxon>
        <taxon>Panagrolaimomorpha</taxon>
        <taxon>Strongyloidoidea</taxon>
        <taxon>Alloionematidae</taxon>
        <taxon>Rhabditophanes</taxon>
    </lineage>
</organism>
<dbReference type="Proteomes" id="UP000095286">
    <property type="component" value="Unplaced"/>
</dbReference>